<protein>
    <submittedName>
        <fullName evidence="1">Uncharacterized protein</fullName>
    </submittedName>
</protein>
<sequence>MVEAARGNQPLVMTFIRDEYNDEFVKNINSVFTNAILSVDMAVMFHDEFGATGVEDCMVNAITQDNYDLFVLCHDAWGVECNDRIVKGVVRSHCQELLNMAYVDKLHEWGVSTDRIVESAHTYGDEAIINRTKEWA</sequence>
<accession>A0A6C0M149</accession>
<reference evidence="1" key="1">
    <citation type="journal article" date="2020" name="Nature">
        <title>Giant virus diversity and host interactions through global metagenomics.</title>
        <authorList>
            <person name="Schulz F."/>
            <person name="Roux S."/>
            <person name="Paez-Espino D."/>
            <person name="Jungbluth S."/>
            <person name="Walsh D.A."/>
            <person name="Denef V.J."/>
            <person name="McMahon K.D."/>
            <person name="Konstantinidis K.T."/>
            <person name="Eloe-Fadrosh E.A."/>
            <person name="Kyrpides N.C."/>
            <person name="Woyke T."/>
        </authorList>
    </citation>
    <scope>NUCLEOTIDE SEQUENCE</scope>
    <source>
        <strain evidence="1">GVMAG-S-1029409-49</strain>
    </source>
</reference>
<proteinExistence type="predicted"/>
<dbReference type="EMBL" id="MN740609">
    <property type="protein sequence ID" value="QHU35544.1"/>
    <property type="molecule type" value="Genomic_DNA"/>
</dbReference>
<evidence type="ECO:0000313" key="1">
    <source>
        <dbReference type="EMBL" id="QHU35544.1"/>
    </source>
</evidence>
<dbReference type="AlphaFoldDB" id="A0A6C0M149"/>
<name>A0A6C0M149_9ZZZZ</name>
<organism evidence="1">
    <name type="scientific">viral metagenome</name>
    <dbReference type="NCBI Taxonomy" id="1070528"/>
    <lineage>
        <taxon>unclassified sequences</taxon>
        <taxon>metagenomes</taxon>
        <taxon>organismal metagenomes</taxon>
    </lineage>
</organism>